<dbReference type="GO" id="GO:0044732">
    <property type="term" value="C:mitotic spindle pole body"/>
    <property type="evidence" value="ECO:0007669"/>
    <property type="project" value="TreeGrafter"/>
</dbReference>
<evidence type="ECO:0000256" key="4">
    <source>
        <dbReference type="ARBA" id="ARBA00022829"/>
    </source>
</evidence>
<evidence type="ECO:0000256" key="5">
    <source>
        <dbReference type="PROSITE-ProRule" id="PRU00339"/>
    </source>
</evidence>
<feature type="domain" description="Peptidase C50" evidence="7">
    <location>
        <begin position="2013"/>
        <end position="2110"/>
    </location>
</feature>
<feature type="compositionally biased region" description="Low complexity" evidence="6">
    <location>
        <begin position="1254"/>
        <end position="1264"/>
    </location>
</feature>
<keyword evidence="3" id="KW-0378">Hydrolase</keyword>
<accession>A0A8S0W8A7</accession>
<dbReference type="SMART" id="SM00028">
    <property type="entry name" value="TPR"/>
    <property type="match status" value="5"/>
</dbReference>
<dbReference type="PANTHER" id="PTHR12792">
    <property type="entry name" value="EXTRA SPINDLE POLES 1-RELATED"/>
    <property type="match status" value="1"/>
</dbReference>
<evidence type="ECO:0000256" key="2">
    <source>
        <dbReference type="ARBA" id="ARBA00012489"/>
    </source>
</evidence>
<dbReference type="GO" id="GO:0004197">
    <property type="term" value="F:cysteine-type endopeptidase activity"/>
    <property type="evidence" value="ECO:0007669"/>
    <property type="project" value="InterPro"/>
</dbReference>
<sequence length="2201" mass="243762">MSSTTRRPISRQLITKSTKSNSTTADQLAKDLASKLTLNSTKGKQKAEEHDVNPGRAKLTSMRAVNEASQTLSAVVQSGWKKTAPDASKTTLSTANTAASTASKHLETLRRVSPGDIDVERAAVSVLGKLIALEMYELGTPVLREIHPRICSLVDSTYTPNGHPRLRFLSIPLPSMDTTTNPVLLNLISTYLLFAIILATCPGSATPQSTEELAETLASPTTHSLTTWLPLFSALPSKHTDPLLTRAYSALSKLFLSSSAPPFKSKSSKTAVVPSPSPGSIFALRAYGLRCLVNTSPGVIDANVFWDQAVKSTAVLVRASSTDQVSEEEISVTILAVFHQLVGLAEKRADREKFLAVNETGKNFMTFCDYWASFAKRAGDIAALQRINAMLRPTSLLFTPPHETMPAVKAAPSPQKQSSPQKAALLEGSRMHNTLTQLSLMLEAPRSDFKDLDNDSDLHRLLDECLQLLRDPAAISPFLQPRQQTMERKSRNDDEMSRICIKVDRALEKLRRTAIKYVEAGSSSSSTFPVATLKTDVLLEDVLLASVARLQSLLLSEVLPAPVARDALTRSLDTLFVLSRIRLNPNDPRTFVPPFDHLSLASTIVNSVPSDRYPLSPLDDSVDIANYYRCVSGAFYNLAGSLYQATRYGNAVPFLVETCRLGEKALCLPRPQPEVPNEAREKEWKQLEEQLFRRWELLGVCYSKNGNHKNAYDAFKQAIRSFPFSSSGLTTQSEMLSPDSLFGSSSNAVVKQLVSLIDRVSYLGACNLLLPPNEISLRSNVHGSASPLLDPATVGILLERQLDSLEPSRWKDGIRGVSVKLLRDALDVYDLRTPDGSRLTPVRRARIVVRCMEFVYRSPGDEAVSIFGFSSVEDMGKEIESLGTLENFEKDALLVDFVLQYRISSRLWMALHAHRRADPEQNSIMSQHSEAACHLIKELLSRGAEATRKATRKVSSPKALRKASSPKVGRIISPKAPRSTRQRVPAAPRKAAPVKSKSVASVTPKPRTRNALQPMSFNATQMTPPRRSIDGASSKATLIFDDFDRLLSLLQLTARILGFLSLILAKARLLDMTRRLAQRHEGTTSDGYITASIELAHEYVTLGKLKRAASIFNQALEVVRSGQASPDVSVRFLLRFAESLALVDDVPKSLAVYLEALNMATQVDLEQKGQSTQQRIYARTKVLEMAAMASHVFALVQYAKGDVCASLQGLLQSLRLWNRAIDTMTRLKPATANSSESDPFEMSSLKDSLPNGASSSSSQESPISTATKSTAVRAPMDDLEWRISEGLLSTMFSLTQAYFYRGSPREAEYFAKQAANLAGQLNTPAMVSRALARQGELQLHMGNLEDARVNLTKATELLCDMPGIDTADIRRLKVEYNIRTATEEDEDEDPQQLFNETVQMLEELDVVFRQFDNTAFGPRRSLGTSPRHVGPAPTDVLVPELLASILRQQLWLLRDEIGDVFNSILEKYLSLSWSTATKAEEYGLMGKLTLHSVYGRFQTDMFLSSIAESTVAIPMGMETREHVQPMLPSADIVEALANAEKLLWTHLASTARKGNVIEVRESVISLVLIGAFRTSLGDRRQDVPSTMAALLDASAALTLRRDMLEAIDSKFPLSVDDLQWPLLLKDGAALPRSPPSTNSKLRTSSLSDSEDEREDEASDAEKSIRSYWDTVRAKYETQALDPSALSVSETVGLPANWTVINMSITADKSTLFCCRREGGNHSEDPLIFCIPLKGRRDQGSNEDEEAHLTFERTLQELQDIVRSSDECTKAAINVKSDDEEARVNWWRQRTELDTRMRQLLENIEYCWLGAFKVILSPRPSITAEDVSELRGQFEKVFYRALHVKDKKPKKPAAHKKSTSQPQTHLPTQFTLDDAMIKCLSTLSPKCRDEELEDFIYFVLDLYQFHGVPIAIAEVDIDQVVVDLRTVLEEHSTRRTKYPRSSRVPSKPSDEHIFLVLDKNVQGLPWESLPILRGRSVSRIPGVQFLHDRLAYAKCKHESTPATGQTSRGAAVNPRKGYYILNPSGDLGRTEERFRDWANGMKKVGWEGTIGKPVSEQQFVNALKSNDLVVYFGHGGGEQYVRSHRIRSLPTCAATMLWGCSSGALRDMGDFDRTGTPYNYMLAGCPTLVANLWDVTDKDIDKFSQTVFDKLSLNGKDISESQEKRAKDPISVVAAVAQSRDACKLKYLTGAAPVVYGIPFYL</sequence>
<feature type="compositionally biased region" description="Basic residues" evidence="6">
    <location>
        <begin position="1845"/>
        <end position="1857"/>
    </location>
</feature>
<keyword evidence="4" id="KW-0159">Chromosome partition</keyword>
<dbReference type="GO" id="GO:0051307">
    <property type="term" value="P:meiotic chromosome separation"/>
    <property type="evidence" value="ECO:0007669"/>
    <property type="project" value="TreeGrafter"/>
</dbReference>
<feature type="region of interest" description="Disordered" evidence="6">
    <location>
        <begin position="1"/>
        <end position="25"/>
    </location>
</feature>
<dbReference type="InterPro" id="IPR019734">
    <property type="entry name" value="TPR_rpt"/>
</dbReference>
<evidence type="ECO:0000259" key="7">
    <source>
        <dbReference type="PROSITE" id="PS51700"/>
    </source>
</evidence>
<feature type="compositionally biased region" description="Acidic residues" evidence="6">
    <location>
        <begin position="1648"/>
        <end position="1658"/>
    </location>
</feature>
<dbReference type="EC" id="3.4.22.49" evidence="2"/>
<dbReference type="InterPro" id="IPR011990">
    <property type="entry name" value="TPR-like_helical_dom_sf"/>
</dbReference>
<dbReference type="SUPFAM" id="SSF48452">
    <property type="entry name" value="TPR-like"/>
    <property type="match status" value="1"/>
</dbReference>
<feature type="repeat" description="TPR" evidence="5">
    <location>
        <begin position="692"/>
        <end position="725"/>
    </location>
</feature>
<dbReference type="InterPro" id="IPR030397">
    <property type="entry name" value="SEPARIN_core_dom"/>
</dbReference>
<name>A0A8S0W8A7_CYCAE</name>
<keyword evidence="9" id="KW-1185">Reference proteome</keyword>
<dbReference type="Proteomes" id="UP000467700">
    <property type="component" value="Unassembled WGS sequence"/>
</dbReference>
<comment type="catalytic activity">
    <reaction evidence="1">
        <text>All bonds known to be hydrolyzed by this endopeptidase have arginine in P1 and an acidic residue in P4. P6 is often occupied by an acidic residue or by a hydroxy-amino-acid residue, the phosphorylation of which enhances cleavage.</text>
        <dbReference type="EC" id="3.4.22.49"/>
    </reaction>
</comment>
<dbReference type="GO" id="GO:0005737">
    <property type="term" value="C:cytoplasm"/>
    <property type="evidence" value="ECO:0007669"/>
    <property type="project" value="TreeGrafter"/>
</dbReference>
<dbReference type="GO" id="GO:0072686">
    <property type="term" value="C:mitotic spindle"/>
    <property type="evidence" value="ECO:0007669"/>
    <property type="project" value="TreeGrafter"/>
</dbReference>
<comment type="caution">
    <text evidence="8">The sequence shown here is derived from an EMBL/GenBank/DDBJ whole genome shotgun (WGS) entry which is preliminary data.</text>
</comment>
<dbReference type="Pfam" id="PF03568">
    <property type="entry name" value="Separin_C"/>
    <property type="match status" value="1"/>
</dbReference>
<dbReference type="EMBL" id="CACVBS010000032">
    <property type="protein sequence ID" value="CAA7261156.1"/>
    <property type="molecule type" value="Genomic_DNA"/>
</dbReference>
<dbReference type="InterPro" id="IPR005314">
    <property type="entry name" value="Peptidase_C50"/>
</dbReference>
<protein>
    <recommendedName>
        <fullName evidence="2">separase</fullName>
        <ecNumber evidence="2">3.4.22.49</ecNumber>
    </recommendedName>
</protein>
<dbReference type="PROSITE" id="PS51700">
    <property type="entry name" value="SEPARIN"/>
    <property type="match status" value="1"/>
</dbReference>
<dbReference type="OrthoDB" id="10255632at2759"/>
<evidence type="ECO:0000256" key="6">
    <source>
        <dbReference type="SAM" id="MobiDB-lite"/>
    </source>
</evidence>
<dbReference type="PROSITE" id="PS50005">
    <property type="entry name" value="TPR"/>
    <property type="match status" value="1"/>
</dbReference>
<feature type="region of interest" description="Disordered" evidence="6">
    <location>
        <begin position="1845"/>
        <end position="1864"/>
    </location>
</feature>
<feature type="region of interest" description="Disordered" evidence="6">
    <location>
        <begin position="946"/>
        <end position="1010"/>
    </location>
</feature>
<evidence type="ECO:0000313" key="9">
    <source>
        <dbReference type="Proteomes" id="UP000467700"/>
    </source>
</evidence>
<feature type="compositionally biased region" description="Low complexity" evidence="6">
    <location>
        <begin position="983"/>
        <end position="998"/>
    </location>
</feature>
<reference evidence="8 9" key="1">
    <citation type="submission" date="2020-01" db="EMBL/GenBank/DDBJ databases">
        <authorList>
            <person name="Gupta K D."/>
        </authorList>
    </citation>
    <scope>NUCLEOTIDE SEQUENCE [LARGE SCALE GENOMIC DNA]</scope>
</reference>
<organism evidence="8 9">
    <name type="scientific">Cyclocybe aegerita</name>
    <name type="common">Black poplar mushroom</name>
    <name type="synonym">Agrocybe aegerita</name>
    <dbReference type="NCBI Taxonomy" id="1973307"/>
    <lineage>
        <taxon>Eukaryota</taxon>
        <taxon>Fungi</taxon>
        <taxon>Dikarya</taxon>
        <taxon>Basidiomycota</taxon>
        <taxon>Agaricomycotina</taxon>
        <taxon>Agaricomycetes</taxon>
        <taxon>Agaricomycetidae</taxon>
        <taxon>Agaricales</taxon>
        <taxon>Agaricineae</taxon>
        <taxon>Bolbitiaceae</taxon>
        <taxon>Cyclocybe</taxon>
    </lineage>
</organism>
<dbReference type="GO" id="GO:0005634">
    <property type="term" value="C:nucleus"/>
    <property type="evidence" value="ECO:0007669"/>
    <property type="project" value="InterPro"/>
</dbReference>
<proteinExistence type="predicted"/>
<dbReference type="Pfam" id="PF13181">
    <property type="entry name" value="TPR_8"/>
    <property type="match status" value="1"/>
</dbReference>
<gene>
    <name evidence="8" type="ORF">AAE3_LOCUS3386</name>
</gene>
<evidence type="ECO:0000256" key="1">
    <source>
        <dbReference type="ARBA" id="ARBA00000451"/>
    </source>
</evidence>
<feature type="region of interest" description="Disordered" evidence="6">
    <location>
        <begin position="1230"/>
        <end position="1269"/>
    </location>
</feature>
<dbReference type="GO" id="GO:0006508">
    <property type="term" value="P:proteolysis"/>
    <property type="evidence" value="ECO:0007669"/>
    <property type="project" value="InterPro"/>
</dbReference>
<feature type="region of interest" description="Disordered" evidence="6">
    <location>
        <begin position="1631"/>
        <end position="1661"/>
    </location>
</feature>
<dbReference type="Gene3D" id="1.25.40.10">
    <property type="entry name" value="Tetratricopeptide repeat domain"/>
    <property type="match status" value="1"/>
</dbReference>
<evidence type="ECO:0000256" key="3">
    <source>
        <dbReference type="ARBA" id="ARBA00022801"/>
    </source>
</evidence>
<evidence type="ECO:0000313" key="8">
    <source>
        <dbReference type="EMBL" id="CAA7261156.1"/>
    </source>
</evidence>
<dbReference type="PANTHER" id="PTHR12792:SF0">
    <property type="entry name" value="SEPARIN"/>
    <property type="match status" value="1"/>
</dbReference>
<keyword evidence="5" id="KW-0802">TPR repeat</keyword>